<dbReference type="OrthoDB" id="5545577at2759"/>
<dbReference type="EMBL" id="JAEVHI010000001">
    <property type="protein sequence ID" value="KAG5303719.1"/>
    <property type="molecule type" value="Genomic_DNA"/>
</dbReference>
<dbReference type="AlphaFoldDB" id="A0A8H7Z9X1"/>
<dbReference type="Proteomes" id="UP000670092">
    <property type="component" value="Unassembled WGS sequence"/>
</dbReference>
<proteinExistence type="predicted"/>
<protein>
    <submittedName>
        <fullName evidence="2">Integral membrane protein</fullName>
    </submittedName>
</protein>
<feature type="compositionally biased region" description="Basic and acidic residues" evidence="1">
    <location>
        <begin position="67"/>
        <end position="85"/>
    </location>
</feature>
<accession>A0A8H7Z9X1</accession>
<sequence length="85" mass="9003">MTFLGMWACRWRELQPIVFGGSAANASSNDGGNNGTNQSGEDATGGEDGRGGGGGIFEFSRGRGRGRNREGYEMIAMKERADDPV</sequence>
<feature type="region of interest" description="Disordered" evidence="1">
    <location>
        <begin position="21"/>
        <end position="85"/>
    </location>
</feature>
<evidence type="ECO:0000313" key="3">
    <source>
        <dbReference type="Proteomes" id="UP000670092"/>
    </source>
</evidence>
<organism evidence="2 3">
    <name type="scientific">Ajellomyces capsulatus</name>
    <name type="common">Darling's disease fungus</name>
    <name type="synonym">Histoplasma capsulatum</name>
    <dbReference type="NCBI Taxonomy" id="5037"/>
    <lineage>
        <taxon>Eukaryota</taxon>
        <taxon>Fungi</taxon>
        <taxon>Dikarya</taxon>
        <taxon>Ascomycota</taxon>
        <taxon>Pezizomycotina</taxon>
        <taxon>Eurotiomycetes</taxon>
        <taxon>Eurotiomycetidae</taxon>
        <taxon>Onygenales</taxon>
        <taxon>Ajellomycetaceae</taxon>
        <taxon>Histoplasma</taxon>
    </lineage>
</organism>
<evidence type="ECO:0000313" key="2">
    <source>
        <dbReference type="EMBL" id="KAG5303719.1"/>
    </source>
</evidence>
<comment type="caution">
    <text evidence="2">The sequence shown here is derived from an EMBL/GenBank/DDBJ whole genome shotgun (WGS) entry which is preliminary data.</text>
</comment>
<name>A0A8H7Z9X1_AJECA</name>
<dbReference type="VEuPathDB" id="FungiDB:I7I52_01802"/>
<reference evidence="2 3" key="1">
    <citation type="submission" date="2021-01" db="EMBL/GenBank/DDBJ databases">
        <title>Chromosome-level genome assembly of a human fungal pathogen reveals clustering of transcriptionally co-regulated genes.</title>
        <authorList>
            <person name="Voorhies M."/>
            <person name="Cohen S."/>
            <person name="Shea T.P."/>
            <person name="Petrus S."/>
            <person name="Munoz J.F."/>
            <person name="Poplawski S."/>
            <person name="Goldman W.E."/>
            <person name="Michael T."/>
            <person name="Cuomo C.A."/>
            <person name="Sil A."/>
            <person name="Beyhan S."/>
        </authorList>
    </citation>
    <scope>NUCLEOTIDE SEQUENCE [LARGE SCALE GENOMIC DNA]</scope>
    <source>
        <strain evidence="2 3">G184AR</strain>
    </source>
</reference>
<gene>
    <name evidence="2" type="primary">SYS1</name>
    <name evidence="2" type="ORF">I7I52_01802</name>
</gene>
<feature type="compositionally biased region" description="Low complexity" evidence="1">
    <location>
        <begin position="21"/>
        <end position="42"/>
    </location>
</feature>
<evidence type="ECO:0000256" key="1">
    <source>
        <dbReference type="SAM" id="MobiDB-lite"/>
    </source>
</evidence>